<dbReference type="Pfam" id="PF22725">
    <property type="entry name" value="GFO_IDH_MocA_C3"/>
    <property type="match status" value="1"/>
</dbReference>
<dbReference type="Pfam" id="PF01408">
    <property type="entry name" value="GFO_IDH_MocA"/>
    <property type="match status" value="1"/>
</dbReference>
<dbReference type="AlphaFoldDB" id="F8QPG9"/>
<reference evidence="3" key="1">
    <citation type="submission" date="2009-08" db="EMBL/GenBank/DDBJ databases">
        <authorList>
            <person name="Wu Y.Y."/>
            <person name="Kang Q.J."/>
            <person name="Shen Y.M."/>
            <person name="Bai L.Q."/>
            <person name="Deng Z.X."/>
        </authorList>
    </citation>
    <scope>NUCLEOTIDE SEQUENCE</scope>
    <source>
        <strain evidence="3">CS</strain>
    </source>
</reference>
<evidence type="ECO:0000259" key="2">
    <source>
        <dbReference type="Pfam" id="PF22725"/>
    </source>
</evidence>
<dbReference type="InterPro" id="IPR055170">
    <property type="entry name" value="GFO_IDH_MocA-like_dom"/>
</dbReference>
<reference evidence="3" key="2">
    <citation type="journal article" date="2011" name="Mol. Biosyst.">
        <title>Cloning and functional analysis of the naphthomycin biosynthetic gene cluster in Streptomyces sp. CS.</title>
        <authorList>
            <person name="Wu Y."/>
            <person name="Kang Q."/>
            <person name="Shen Y."/>
            <person name="Su W."/>
            <person name="Bai L."/>
        </authorList>
    </citation>
    <scope>NUCLEOTIDE SEQUENCE</scope>
    <source>
        <strain evidence="3">CS</strain>
    </source>
</reference>
<sequence length="364" mass="38485">MSVRAAVVGLGWAGRELWLPRLRSHPAFDLVSVVDPDPAARAAAGEATGIPTHAAPDALDARSVDLAVVAVPNHLHAKVAADLLGRGVSVFLEKPVCLSSAEADILASAERDGGMLLAGSAARHRADVRELVEVLPELGRVRHVDLAWVRARGVPRAGGWFTRRSEAGGGALVDLGWHLVDTLTALLGASPVRQAVGSVSDDFLNVGAWSAAWRREQPADALAGDVEDTARGFLLREDGVSVSLRASWASHEATDLSLIRIEGSTGAAELRCTFGFSPNRQPESVLTLTREGTTRRLPVPAEPVGAEYGRQLDVVPDLLADPDGRGRAIADARATVGLMERLYASASDRVDGPSEPVYQQTLGR</sequence>
<dbReference type="PANTHER" id="PTHR43377:SF1">
    <property type="entry name" value="BILIVERDIN REDUCTASE A"/>
    <property type="match status" value="1"/>
</dbReference>
<dbReference type="InterPro" id="IPR000683">
    <property type="entry name" value="Gfo/Idh/MocA-like_OxRdtase_N"/>
</dbReference>
<name>F8QPG9_9ACTN</name>
<dbReference type="InterPro" id="IPR051450">
    <property type="entry name" value="Gfo/Idh/MocA_Oxidoreductases"/>
</dbReference>
<dbReference type="SUPFAM" id="SSF55347">
    <property type="entry name" value="Glyceraldehyde-3-phosphate dehydrogenase-like, C-terminal domain"/>
    <property type="match status" value="1"/>
</dbReference>
<dbReference type="GO" id="GO:0000166">
    <property type="term" value="F:nucleotide binding"/>
    <property type="evidence" value="ECO:0007669"/>
    <property type="project" value="InterPro"/>
</dbReference>
<feature type="domain" description="Gfo/Idh/MocA-like oxidoreductase N-terminal" evidence="1">
    <location>
        <begin position="4"/>
        <end position="114"/>
    </location>
</feature>
<dbReference type="PANTHER" id="PTHR43377">
    <property type="entry name" value="BILIVERDIN REDUCTASE A"/>
    <property type="match status" value="1"/>
</dbReference>
<evidence type="ECO:0000259" key="1">
    <source>
        <dbReference type="Pfam" id="PF01408"/>
    </source>
</evidence>
<evidence type="ECO:0000313" key="3">
    <source>
        <dbReference type="EMBL" id="ADM46367.1"/>
    </source>
</evidence>
<organism evidence="3">
    <name type="scientific">Streptomyces sp. CS</name>
    <dbReference type="NCBI Taxonomy" id="876169"/>
    <lineage>
        <taxon>Bacteria</taxon>
        <taxon>Bacillati</taxon>
        <taxon>Actinomycetota</taxon>
        <taxon>Actinomycetes</taxon>
        <taxon>Kitasatosporales</taxon>
        <taxon>Streptomycetaceae</taxon>
        <taxon>Streptomyces</taxon>
    </lineage>
</organism>
<dbReference type="Gene3D" id="3.40.50.720">
    <property type="entry name" value="NAD(P)-binding Rossmann-like Domain"/>
    <property type="match status" value="1"/>
</dbReference>
<proteinExistence type="predicted"/>
<dbReference type="InterPro" id="IPR036291">
    <property type="entry name" value="NAD(P)-bd_dom_sf"/>
</dbReference>
<accession>F8QPG9</accession>
<protein>
    <submittedName>
        <fullName evidence="3">Oxidoreductase</fullName>
    </submittedName>
</protein>
<gene>
    <name evidence="3" type="primary">natL</name>
</gene>
<dbReference type="SUPFAM" id="SSF51735">
    <property type="entry name" value="NAD(P)-binding Rossmann-fold domains"/>
    <property type="match status" value="1"/>
</dbReference>
<dbReference type="EMBL" id="GQ452266">
    <property type="protein sequence ID" value="ADM46367.1"/>
    <property type="molecule type" value="Genomic_DNA"/>
</dbReference>
<feature type="domain" description="GFO/IDH/MocA-like oxidoreductase" evidence="2">
    <location>
        <begin position="137"/>
        <end position="268"/>
    </location>
</feature>
<dbReference type="Gene3D" id="3.30.360.10">
    <property type="entry name" value="Dihydrodipicolinate Reductase, domain 2"/>
    <property type="match status" value="1"/>
</dbReference>